<organism evidence="2 3">
    <name type="scientific">Melipona bicolor</name>
    <dbReference type="NCBI Taxonomy" id="60889"/>
    <lineage>
        <taxon>Eukaryota</taxon>
        <taxon>Metazoa</taxon>
        <taxon>Ecdysozoa</taxon>
        <taxon>Arthropoda</taxon>
        <taxon>Hexapoda</taxon>
        <taxon>Insecta</taxon>
        <taxon>Pterygota</taxon>
        <taxon>Neoptera</taxon>
        <taxon>Endopterygota</taxon>
        <taxon>Hymenoptera</taxon>
        <taxon>Apocrita</taxon>
        <taxon>Aculeata</taxon>
        <taxon>Apoidea</taxon>
        <taxon>Anthophila</taxon>
        <taxon>Apidae</taxon>
        <taxon>Melipona</taxon>
    </lineage>
</organism>
<dbReference type="Gene3D" id="3.50.50.60">
    <property type="entry name" value="FAD/NAD(P)-binding domain"/>
    <property type="match status" value="1"/>
</dbReference>
<dbReference type="InterPro" id="IPR012132">
    <property type="entry name" value="GMC_OxRdtase"/>
</dbReference>
<evidence type="ECO:0000313" key="2">
    <source>
        <dbReference type="EMBL" id="KAK1137755.1"/>
    </source>
</evidence>
<gene>
    <name evidence="2" type="ORF">K0M31_002249</name>
</gene>
<dbReference type="PANTHER" id="PTHR11552:SF227">
    <property type="entry name" value="GLUCOSE DEHYDROGENASE [FAD, QUINONE]-LIKE PROTEIN"/>
    <property type="match status" value="1"/>
</dbReference>
<comment type="caution">
    <text evidence="2">The sequence shown here is derived from an EMBL/GenBank/DDBJ whole genome shotgun (WGS) entry which is preliminary data.</text>
</comment>
<comment type="similarity">
    <text evidence="1">Belongs to the GMC oxidoreductase family.</text>
</comment>
<evidence type="ECO:0000256" key="1">
    <source>
        <dbReference type="ARBA" id="ARBA00010790"/>
    </source>
</evidence>
<evidence type="ECO:0000313" key="3">
    <source>
        <dbReference type="Proteomes" id="UP001177670"/>
    </source>
</evidence>
<keyword evidence="3" id="KW-1185">Reference proteome</keyword>
<dbReference type="SUPFAM" id="SSF54373">
    <property type="entry name" value="FAD-linked reductases, C-terminal domain"/>
    <property type="match status" value="1"/>
</dbReference>
<dbReference type="Gene3D" id="3.30.560.10">
    <property type="entry name" value="Glucose Oxidase, domain 3"/>
    <property type="match status" value="2"/>
</dbReference>
<dbReference type="AlphaFoldDB" id="A0AA40GI90"/>
<sequence>MLSGVGPREELEKYGIHVISNLSVGRNVQNHVGMYGLVTAINFTSTNENICMEKDVSSYEKTHRGLLSAIANHKDFLNNPDEFFDAAVEPLSYYNATSIVPVLLLPKSRGFILLNETIWAPLLIYPGYFSNSNDLDMLA</sequence>
<evidence type="ECO:0008006" key="4">
    <source>
        <dbReference type="Google" id="ProtNLM"/>
    </source>
</evidence>
<accession>A0AA40GI90</accession>
<dbReference type="Proteomes" id="UP001177670">
    <property type="component" value="Unassembled WGS sequence"/>
</dbReference>
<dbReference type="InterPro" id="IPR036188">
    <property type="entry name" value="FAD/NAD-bd_sf"/>
</dbReference>
<dbReference type="PANTHER" id="PTHR11552">
    <property type="entry name" value="GLUCOSE-METHANOL-CHOLINE GMC OXIDOREDUCTASE"/>
    <property type="match status" value="1"/>
</dbReference>
<dbReference type="EMBL" id="JAHYIQ010000001">
    <property type="protein sequence ID" value="KAK1137755.1"/>
    <property type="molecule type" value="Genomic_DNA"/>
</dbReference>
<dbReference type="GO" id="GO:0016491">
    <property type="term" value="F:oxidoreductase activity"/>
    <property type="evidence" value="ECO:0007669"/>
    <property type="project" value="TreeGrafter"/>
</dbReference>
<dbReference type="GO" id="GO:0050660">
    <property type="term" value="F:flavin adenine dinucleotide binding"/>
    <property type="evidence" value="ECO:0007669"/>
    <property type="project" value="InterPro"/>
</dbReference>
<protein>
    <recommendedName>
        <fullName evidence="4">Glucose dehydrogenase</fullName>
    </recommendedName>
</protein>
<proteinExistence type="inferred from homology"/>
<name>A0AA40GI90_9HYME</name>
<reference evidence="2" key="1">
    <citation type="submission" date="2021-10" db="EMBL/GenBank/DDBJ databases">
        <title>Melipona bicolor Genome sequencing and assembly.</title>
        <authorList>
            <person name="Araujo N.S."/>
            <person name="Arias M.C."/>
        </authorList>
    </citation>
    <scope>NUCLEOTIDE SEQUENCE</scope>
    <source>
        <strain evidence="2">USP_2M_L1-L4_2017</strain>
        <tissue evidence="2">Whole body</tissue>
    </source>
</reference>